<feature type="compositionally biased region" description="Basic and acidic residues" evidence="2">
    <location>
        <begin position="191"/>
        <end position="201"/>
    </location>
</feature>
<feature type="coiled-coil region" evidence="1">
    <location>
        <begin position="5"/>
        <end position="32"/>
    </location>
</feature>
<name>A0A2B4SJ53_STYPI</name>
<evidence type="ECO:0000256" key="2">
    <source>
        <dbReference type="SAM" id="MobiDB-lite"/>
    </source>
</evidence>
<organism evidence="3 4">
    <name type="scientific">Stylophora pistillata</name>
    <name type="common">Smooth cauliflower coral</name>
    <dbReference type="NCBI Taxonomy" id="50429"/>
    <lineage>
        <taxon>Eukaryota</taxon>
        <taxon>Metazoa</taxon>
        <taxon>Cnidaria</taxon>
        <taxon>Anthozoa</taxon>
        <taxon>Hexacorallia</taxon>
        <taxon>Scleractinia</taxon>
        <taxon>Astrocoeniina</taxon>
        <taxon>Pocilloporidae</taxon>
        <taxon>Stylophora</taxon>
    </lineage>
</organism>
<dbReference type="Proteomes" id="UP000225706">
    <property type="component" value="Unassembled WGS sequence"/>
</dbReference>
<proteinExistence type="predicted"/>
<sequence length="242" mass="27005">MAKRKDNLGEELKELIRLLREASLDDKQAQEKLNIQEGIKFTPPETFAPLDHGKALKTDLMEFYNFLAAADYCNLRYVHSVATKTVSHAQFLYESIAEDKYPLPESLRAPHVAALSCEIVQDVCKSVDMCRRAQQIERRTAEGLIKVANVEGDVTDDSEDPNWSGDEETTTPESSDSEVQVGLGRPKPTPKKGEQLPRTESDEQEDEEAAGPSSGQRKPHRSSLVPGCRGYSGPNLKRHLKK</sequence>
<feature type="non-terminal residue" evidence="3">
    <location>
        <position position="242"/>
    </location>
</feature>
<evidence type="ECO:0000256" key="1">
    <source>
        <dbReference type="SAM" id="Coils"/>
    </source>
</evidence>
<feature type="region of interest" description="Disordered" evidence="2">
    <location>
        <begin position="148"/>
        <end position="242"/>
    </location>
</feature>
<comment type="caution">
    <text evidence="3">The sequence shown here is derived from an EMBL/GenBank/DDBJ whole genome shotgun (WGS) entry which is preliminary data.</text>
</comment>
<dbReference type="EMBL" id="LSMT01000080">
    <property type="protein sequence ID" value="PFX28598.1"/>
    <property type="molecule type" value="Genomic_DNA"/>
</dbReference>
<gene>
    <name evidence="3" type="ORF">AWC38_SpisGene6687</name>
</gene>
<protein>
    <submittedName>
        <fullName evidence="3">Uncharacterized protein</fullName>
    </submittedName>
</protein>
<keyword evidence="1" id="KW-0175">Coiled coil</keyword>
<accession>A0A2B4SJ53</accession>
<keyword evidence="4" id="KW-1185">Reference proteome</keyword>
<reference evidence="4" key="1">
    <citation type="journal article" date="2017" name="bioRxiv">
        <title>Comparative analysis of the genomes of Stylophora pistillata and Acropora digitifera provides evidence for extensive differences between species of corals.</title>
        <authorList>
            <person name="Voolstra C.R."/>
            <person name="Li Y."/>
            <person name="Liew Y.J."/>
            <person name="Baumgarten S."/>
            <person name="Zoccola D."/>
            <person name="Flot J.-F."/>
            <person name="Tambutte S."/>
            <person name="Allemand D."/>
            <person name="Aranda M."/>
        </authorList>
    </citation>
    <scope>NUCLEOTIDE SEQUENCE [LARGE SCALE GENOMIC DNA]</scope>
</reference>
<feature type="compositionally biased region" description="Acidic residues" evidence="2">
    <location>
        <begin position="153"/>
        <end position="170"/>
    </location>
</feature>
<evidence type="ECO:0000313" key="3">
    <source>
        <dbReference type="EMBL" id="PFX28598.1"/>
    </source>
</evidence>
<dbReference type="AlphaFoldDB" id="A0A2B4SJ53"/>
<evidence type="ECO:0000313" key="4">
    <source>
        <dbReference type="Proteomes" id="UP000225706"/>
    </source>
</evidence>